<keyword evidence="2" id="KW-1185">Reference proteome</keyword>
<organism evidence="1 2">
    <name type="scientific">Corchorus olitorius</name>
    <dbReference type="NCBI Taxonomy" id="93759"/>
    <lineage>
        <taxon>Eukaryota</taxon>
        <taxon>Viridiplantae</taxon>
        <taxon>Streptophyta</taxon>
        <taxon>Embryophyta</taxon>
        <taxon>Tracheophyta</taxon>
        <taxon>Spermatophyta</taxon>
        <taxon>Magnoliopsida</taxon>
        <taxon>eudicotyledons</taxon>
        <taxon>Gunneridae</taxon>
        <taxon>Pentapetalae</taxon>
        <taxon>rosids</taxon>
        <taxon>malvids</taxon>
        <taxon>Malvales</taxon>
        <taxon>Malvaceae</taxon>
        <taxon>Grewioideae</taxon>
        <taxon>Apeibeae</taxon>
        <taxon>Corchorus</taxon>
    </lineage>
</organism>
<reference evidence="2" key="1">
    <citation type="submission" date="2013-09" db="EMBL/GenBank/DDBJ databases">
        <title>Corchorus olitorius genome sequencing.</title>
        <authorList>
            <person name="Alam M."/>
            <person name="Haque M.S."/>
            <person name="Islam M.S."/>
            <person name="Emdad E.M."/>
            <person name="Islam M.M."/>
            <person name="Ahmed B."/>
            <person name="Halim A."/>
            <person name="Hossen Q.M.M."/>
            <person name="Hossain M.Z."/>
            <person name="Ahmed R."/>
            <person name="Khan M.M."/>
            <person name="Islam R."/>
            <person name="Rashid M.M."/>
            <person name="Khan S.A."/>
            <person name="Rahman M.S."/>
            <person name="Alam M."/>
            <person name="Yahiya A.S."/>
            <person name="Khan M.S."/>
            <person name="Azam M.S."/>
            <person name="Haque T."/>
            <person name="Lashkar M.Z.H."/>
            <person name="Akhand A.I."/>
            <person name="Morshed G."/>
            <person name="Roy S."/>
            <person name="Uddin K.S."/>
            <person name="Rabeya T."/>
            <person name="Hossain A.S."/>
            <person name="Chowdhury A."/>
            <person name="Snigdha A.R."/>
            <person name="Mortoza M.S."/>
            <person name="Matin S.A."/>
            <person name="Hoque S.M.E."/>
            <person name="Islam M.K."/>
            <person name="Roy D.K."/>
            <person name="Haider R."/>
            <person name="Moosa M.M."/>
            <person name="Elias S.M."/>
            <person name="Hasan A.M."/>
            <person name="Jahan S."/>
            <person name="Shafiuddin M."/>
            <person name="Mahmood N."/>
            <person name="Shommy N.S."/>
        </authorList>
    </citation>
    <scope>NUCLEOTIDE SEQUENCE [LARGE SCALE GENOMIC DNA]</scope>
    <source>
        <strain evidence="2">cv. O-4</strain>
    </source>
</reference>
<dbReference type="AlphaFoldDB" id="A0A1R3GDE0"/>
<protein>
    <submittedName>
        <fullName evidence="1">Uncharacterized protein</fullName>
    </submittedName>
</protein>
<dbReference type="EMBL" id="AWUE01022793">
    <property type="protein sequence ID" value="OMO56099.1"/>
    <property type="molecule type" value="Genomic_DNA"/>
</dbReference>
<dbReference type="Proteomes" id="UP000187203">
    <property type="component" value="Unassembled WGS sequence"/>
</dbReference>
<accession>A0A1R3GDE0</accession>
<name>A0A1R3GDE0_9ROSI</name>
<gene>
    <name evidence="1" type="ORF">COLO4_35778</name>
</gene>
<proteinExistence type="predicted"/>
<sequence>MVSLIPILSNLTPLHRLTSRPTPTGTGQPTPPLVCPLVAAAATTSSSIQILASSRVFCRSSSIVADACVCSTAPIVDC</sequence>
<comment type="caution">
    <text evidence="1">The sequence shown here is derived from an EMBL/GenBank/DDBJ whole genome shotgun (WGS) entry which is preliminary data.</text>
</comment>
<evidence type="ECO:0000313" key="2">
    <source>
        <dbReference type="Proteomes" id="UP000187203"/>
    </source>
</evidence>
<evidence type="ECO:0000313" key="1">
    <source>
        <dbReference type="EMBL" id="OMO56099.1"/>
    </source>
</evidence>